<protein>
    <submittedName>
        <fullName evidence="7">Glycolate oxidase subunit GlcD</fullName>
    </submittedName>
</protein>
<evidence type="ECO:0000256" key="5">
    <source>
        <dbReference type="ARBA" id="ARBA00023002"/>
    </source>
</evidence>
<dbReference type="Gene3D" id="3.30.43.10">
    <property type="entry name" value="Uridine Diphospho-n-acetylenolpyruvylglucosamine Reductase, domain 2"/>
    <property type="match status" value="1"/>
</dbReference>
<dbReference type="Pfam" id="PF01565">
    <property type="entry name" value="FAD_binding_4"/>
    <property type="match status" value="1"/>
</dbReference>
<dbReference type="InterPro" id="IPR016164">
    <property type="entry name" value="FAD-linked_Oxase-like_C"/>
</dbReference>
<dbReference type="InterPro" id="IPR016167">
    <property type="entry name" value="FAD-bd_PCMH_sub1"/>
</dbReference>
<dbReference type="Gene3D" id="3.30.70.2740">
    <property type="match status" value="1"/>
</dbReference>
<evidence type="ECO:0000256" key="1">
    <source>
        <dbReference type="ARBA" id="ARBA00001974"/>
    </source>
</evidence>
<dbReference type="PANTHER" id="PTHR42934:SF2">
    <property type="entry name" value="GLYCOLATE OXIDASE SUBUNIT GLCD"/>
    <property type="match status" value="1"/>
</dbReference>
<dbReference type="GO" id="GO:0016491">
    <property type="term" value="F:oxidoreductase activity"/>
    <property type="evidence" value="ECO:0007669"/>
    <property type="project" value="UniProtKB-KW"/>
</dbReference>
<comment type="similarity">
    <text evidence="2">Belongs to the FAD-binding oxidoreductase/transferase type 4 family.</text>
</comment>
<dbReference type="Proteomes" id="UP000069241">
    <property type="component" value="Chromosome"/>
</dbReference>
<accession>A0A0X8JHW0</accession>
<keyword evidence="3" id="KW-0285">Flavoprotein</keyword>
<dbReference type="Gene3D" id="3.30.465.10">
    <property type="match status" value="1"/>
</dbReference>
<keyword evidence="4" id="KW-0274">FAD</keyword>
<dbReference type="KEGG" id="dfi:AXF13_02705"/>
<keyword evidence="5" id="KW-0560">Oxidoreductase</keyword>
<dbReference type="InterPro" id="IPR016166">
    <property type="entry name" value="FAD-bd_PCMH"/>
</dbReference>
<evidence type="ECO:0000256" key="3">
    <source>
        <dbReference type="ARBA" id="ARBA00022630"/>
    </source>
</evidence>
<dbReference type="Gene3D" id="3.30.70.2190">
    <property type="match status" value="1"/>
</dbReference>
<proteinExistence type="inferred from homology"/>
<dbReference type="FunFam" id="3.30.70.2740:FF:000001">
    <property type="entry name" value="D-lactate dehydrogenase mitochondrial"/>
    <property type="match status" value="1"/>
</dbReference>
<keyword evidence="8" id="KW-1185">Reference proteome</keyword>
<dbReference type="EMBL" id="CP014229">
    <property type="protein sequence ID" value="AMD89109.1"/>
    <property type="molecule type" value="Genomic_DNA"/>
</dbReference>
<dbReference type="InterPro" id="IPR004113">
    <property type="entry name" value="FAD-bd_oxidored_4_C"/>
</dbReference>
<dbReference type="InterPro" id="IPR051914">
    <property type="entry name" value="FAD-linked_OxidoTrans_Type4"/>
</dbReference>
<evidence type="ECO:0000313" key="8">
    <source>
        <dbReference type="Proteomes" id="UP000069241"/>
    </source>
</evidence>
<reference evidence="8" key="1">
    <citation type="submission" date="2016-02" db="EMBL/GenBank/DDBJ databases">
        <authorList>
            <person name="Holder M.E."/>
            <person name="Ajami N.J."/>
            <person name="Petrosino J.F."/>
        </authorList>
    </citation>
    <scope>NUCLEOTIDE SEQUENCE [LARGE SCALE GENOMIC DNA]</scope>
    <source>
        <strain evidence="8">CCUG 45958</strain>
    </source>
</reference>
<dbReference type="PROSITE" id="PS51387">
    <property type="entry name" value="FAD_PCMH"/>
    <property type="match status" value="1"/>
</dbReference>
<dbReference type="FunFam" id="1.10.45.10:FF:000001">
    <property type="entry name" value="D-lactate dehydrogenase mitochondrial"/>
    <property type="match status" value="1"/>
</dbReference>
<evidence type="ECO:0000256" key="4">
    <source>
        <dbReference type="ARBA" id="ARBA00022827"/>
    </source>
</evidence>
<dbReference type="InterPro" id="IPR016169">
    <property type="entry name" value="FAD-bd_PCMH_sub2"/>
</dbReference>
<evidence type="ECO:0000256" key="2">
    <source>
        <dbReference type="ARBA" id="ARBA00008000"/>
    </source>
</evidence>
<feature type="domain" description="FAD-binding PCMH-type" evidence="6">
    <location>
        <begin position="37"/>
        <end position="217"/>
    </location>
</feature>
<dbReference type="Pfam" id="PF02913">
    <property type="entry name" value="FAD-oxidase_C"/>
    <property type="match status" value="1"/>
</dbReference>
<gene>
    <name evidence="7" type="ORF">AXF13_02705</name>
</gene>
<dbReference type="InterPro" id="IPR006094">
    <property type="entry name" value="Oxid_FAD_bind_N"/>
</dbReference>
<dbReference type="STRING" id="44742.AXF13_02705"/>
<sequence length="463" mass="49647">MLSDSLAKEFEAIVGKENVFTSEADRQNYAYDSCVWAPCIPGGVVRPTRTEQLGPIIELCYKEGLPMTVRGAGTNLSGGTIPDTTDTIVILTTALNRILEINTEDLYAIVEPGVITAPMAAKIASMGLFYPPDPGSMSVSTIGGNVAENSGGLRGLKYGTTKDYVMGMEVYANTGDLVRCGSRCVKCATGYAISPLMVGSEGTLAVTSQVTLKLVPPPKASKAMMALFTDMQSASKAVAAIISAHVVPCTLEFLDHATINYVEDYVKIGLPRDAGAMLLVEVDGHPAQVEDDAAVVEKVLKECGSTEVVVAKDAEQKKNIWEARRVAIPALARAKPTFMMEDVTVPRSKIPAMIAGLEKIAKDRNVTIATFGHAGDGNLHPGILCDKRDKQEWARVELAVDDLFNLGLELKGTLSGEHGIGLAKKQWLEQETSRGSIMFSRRLRNAFDPKGLFNPEKIVGARG</sequence>
<organism evidence="7 8">
    <name type="scientific">Desulfovibrio fairfieldensis</name>
    <dbReference type="NCBI Taxonomy" id="44742"/>
    <lineage>
        <taxon>Bacteria</taxon>
        <taxon>Pseudomonadati</taxon>
        <taxon>Thermodesulfobacteriota</taxon>
        <taxon>Desulfovibrionia</taxon>
        <taxon>Desulfovibrionales</taxon>
        <taxon>Desulfovibrionaceae</taxon>
        <taxon>Desulfovibrio</taxon>
    </lineage>
</organism>
<dbReference type="InterPro" id="IPR016171">
    <property type="entry name" value="Vanillyl_alc_oxidase_C-sub2"/>
</dbReference>
<evidence type="ECO:0000313" key="7">
    <source>
        <dbReference type="EMBL" id="AMD89109.1"/>
    </source>
</evidence>
<evidence type="ECO:0000259" key="6">
    <source>
        <dbReference type="PROSITE" id="PS51387"/>
    </source>
</evidence>
<dbReference type="GO" id="GO:0071949">
    <property type="term" value="F:FAD binding"/>
    <property type="evidence" value="ECO:0007669"/>
    <property type="project" value="InterPro"/>
</dbReference>
<dbReference type="SUPFAM" id="SSF55103">
    <property type="entry name" value="FAD-linked oxidases, C-terminal domain"/>
    <property type="match status" value="1"/>
</dbReference>
<comment type="cofactor">
    <cofactor evidence="1">
        <name>FAD</name>
        <dbReference type="ChEBI" id="CHEBI:57692"/>
    </cofactor>
</comment>
<dbReference type="PANTHER" id="PTHR42934">
    <property type="entry name" value="GLYCOLATE OXIDASE SUBUNIT GLCD"/>
    <property type="match status" value="1"/>
</dbReference>
<dbReference type="SUPFAM" id="SSF56176">
    <property type="entry name" value="FAD-binding/transporter-associated domain-like"/>
    <property type="match status" value="1"/>
</dbReference>
<dbReference type="InterPro" id="IPR036318">
    <property type="entry name" value="FAD-bd_PCMH-like_sf"/>
</dbReference>
<dbReference type="AlphaFoldDB" id="A0A0X8JHW0"/>
<dbReference type="Gene3D" id="1.10.45.10">
    <property type="entry name" value="Vanillyl-alcohol Oxidase, Chain A, domain 4"/>
    <property type="match status" value="1"/>
</dbReference>
<dbReference type="RefSeq" id="WP_009303898.1">
    <property type="nucleotide sequence ID" value="NZ_CP014229.1"/>
</dbReference>
<name>A0A0X8JHW0_9BACT</name>